<dbReference type="RefSeq" id="XP_016641550.1">
    <property type="nucleotide sequence ID" value="XM_016788751.1"/>
</dbReference>
<dbReference type="SUPFAM" id="SSF51735">
    <property type="entry name" value="NAD(P)-binding Rossmann-fold domains"/>
    <property type="match status" value="1"/>
</dbReference>
<organism evidence="4 5">
    <name type="scientific">Pseudallescheria apiosperma</name>
    <name type="common">Scedosporium apiospermum</name>
    <dbReference type="NCBI Taxonomy" id="563466"/>
    <lineage>
        <taxon>Eukaryota</taxon>
        <taxon>Fungi</taxon>
        <taxon>Dikarya</taxon>
        <taxon>Ascomycota</taxon>
        <taxon>Pezizomycotina</taxon>
        <taxon>Sordariomycetes</taxon>
        <taxon>Hypocreomycetidae</taxon>
        <taxon>Microascales</taxon>
        <taxon>Microascaceae</taxon>
        <taxon>Scedosporium</taxon>
    </lineage>
</organism>
<reference evidence="4 5" key="1">
    <citation type="journal article" date="2014" name="Genome Announc.">
        <title>Draft genome sequence of the pathogenic fungus Scedosporium apiospermum.</title>
        <authorList>
            <person name="Vandeputte P."/>
            <person name="Ghamrawi S."/>
            <person name="Rechenmann M."/>
            <person name="Iltis A."/>
            <person name="Giraud S."/>
            <person name="Fleury M."/>
            <person name="Thornton C."/>
            <person name="Delhaes L."/>
            <person name="Meyer W."/>
            <person name="Papon N."/>
            <person name="Bouchara J.P."/>
        </authorList>
    </citation>
    <scope>NUCLEOTIDE SEQUENCE [LARGE SCALE GENOMIC DNA]</scope>
    <source>
        <strain evidence="4 5">IHEM 14462</strain>
    </source>
</reference>
<dbReference type="Proteomes" id="UP000028545">
    <property type="component" value="Unassembled WGS sequence"/>
</dbReference>
<sequence length="322" mass="34816">MSAYALKNRIAVITGGGSGINLALTRQLLEAGCSVVVADVSLRPEAETAIDEYPHPASEAGRASAVFCKTDISDWTQITASWETALEKFGRIDIVVNGAGIYEPPSSSFWNPPGISPLAQDPEDAKVGQYKTFAVNTVGSIRLAQIAIDYWQQHPAVQGNLLWVASMGGYMHSMQTPLYFASKAAIVSMVKSLAGLRKALGIRNAAVCPAGVFTPIFEQEYCRDRLRPGDVALSPKDCADLMMRVLQEPQYGDGNIVEIMMVGTKEEQSISVREVGLEALYPTVRPIDQGTRAMAEELKFFEKVSKEGMRTGAGSTSQSESK</sequence>
<keyword evidence="5" id="KW-1185">Reference proteome</keyword>
<dbReference type="InterPro" id="IPR036291">
    <property type="entry name" value="NAD(P)-bd_dom_sf"/>
</dbReference>
<dbReference type="PRINTS" id="PR00081">
    <property type="entry name" value="GDHRDH"/>
</dbReference>
<comment type="similarity">
    <text evidence="1 3">Belongs to the short-chain dehydrogenases/reductases (SDR) family.</text>
</comment>
<evidence type="ECO:0000256" key="2">
    <source>
        <dbReference type="ARBA" id="ARBA00023002"/>
    </source>
</evidence>
<evidence type="ECO:0000256" key="1">
    <source>
        <dbReference type="ARBA" id="ARBA00006484"/>
    </source>
</evidence>
<dbReference type="VEuPathDB" id="FungiDB:SAPIO_CDS6726"/>
<evidence type="ECO:0000313" key="4">
    <source>
        <dbReference type="EMBL" id="KEZ41751.1"/>
    </source>
</evidence>
<dbReference type="PANTHER" id="PTHR44229:SF4">
    <property type="entry name" value="15-HYDROXYPROSTAGLANDIN DEHYDROGENASE [NAD(+)]"/>
    <property type="match status" value="1"/>
</dbReference>
<dbReference type="Gene3D" id="3.40.50.720">
    <property type="entry name" value="NAD(P)-binding Rossmann-like Domain"/>
    <property type="match status" value="1"/>
</dbReference>
<gene>
    <name evidence="4" type="ORF">SAPIO_CDS6726</name>
</gene>
<dbReference type="PRINTS" id="PR00080">
    <property type="entry name" value="SDRFAMILY"/>
</dbReference>
<comment type="caution">
    <text evidence="4">The sequence shown here is derived from an EMBL/GenBank/DDBJ whole genome shotgun (WGS) entry which is preliminary data.</text>
</comment>
<proteinExistence type="inferred from homology"/>
<keyword evidence="2" id="KW-0560">Oxidoreductase</keyword>
<dbReference type="OrthoDB" id="5296at2759"/>
<dbReference type="AlphaFoldDB" id="A0A084G339"/>
<dbReference type="Pfam" id="PF00106">
    <property type="entry name" value="adh_short"/>
    <property type="match status" value="1"/>
</dbReference>
<dbReference type="GO" id="GO:0005737">
    <property type="term" value="C:cytoplasm"/>
    <property type="evidence" value="ECO:0007669"/>
    <property type="project" value="TreeGrafter"/>
</dbReference>
<dbReference type="InterPro" id="IPR002347">
    <property type="entry name" value="SDR_fam"/>
</dbReference>
<dbReference type="OMA" id="QGNLLWV"/>
<dbReference type="KEGG" id="sapo:SAPIO_CDS6726"/>
<evidence type="ECO:0000256" key="3">
    <source>
        <dbReference type="RuleBase" id="RU000363"/>
    </source>
</evidence>
<dbReference type="PANTHER" id="PTHR44229">
    <property type="entry name" value="15-HYDROXYPROSTAGLANDIN DEHYDROGENASE [NAD(+)]"/>
    <property type="match status" value="1"/>
</dbReference>
<protein>
    <submittedName>
        <fullName evidence="4">Uncharacterized protein</fullName>
    </submittedName>
</protein>
<dbReference type="HOGENOM" id="CLU_010194_13_2_1"/>
<evidence type="ECO:0000313" key="5">
    <source>
        <dbReference type="Proteomes" id="UP000028545"/>
    </source>
</evidence>
<accession>A0A084G339</accession>
<dbReference type="EMBL" id="JOWA01000107">
    <property type="protein sequence ID" value="KEZ41751.1"/>
    <property type="molecule type" value="Genomic_DNA"/>
</dbReference>
<dbReference type="GeneID" id="27725798"/>
<dbReference type="GO" id="GO:0016616">
    <property type="term" value="F:oxidoreductase activity, acting on the CH-OH group of donors, NAD or NADP as acceptor"/>
    <property type="evidence" value="ECO:0007669"/>
    <property type="project" value="TreeGrafter"/>
</dbReference>
<name>A0A084G339_PSEDA</name>